<dbReference type="KEGG" id="ptrp:DCO17_05705"/>
<dbReference type="AlphaFoldDB" id="A0A6M9PZI5"/>
<protein>
    <recommendedName>
        <fullName evidence="4">Lipoprotein</fullName>
    </recommendedName>
</protein>
<dbReference type="PROSITE" id="PS51257">
    <property type="entry name" value="PROKAR_LIPOPROTEIN"/>
    <property type="match status" value="1"/>
</dbReference>
<dbReference type="RefSeq" id="WP_173955807.1">
    <property type="nucleotide sequence ID" value="NZ_CP028942.1"/>
</dbReference>
<evidence type="ECO:0000313" key="2">
    <source>
        <dbReference type="EMBL" id="QKM64768.1"/>
    </source>
</evidence>
<keyword evidence="1" id="KW-0732">Signal</keyword>
<gene>
    <name evidence="2" type="ORF">DCO17_05705</name>
</gene>
<dbReference type="Proteomes" id="UP000503312">
    <property type="component" value="Chromosome"/>
</dbReference>
<dbReference type="EMBL" id="CP028942">
    <property type="protein sequence ID" value="QKM64768.1"/>
    <property type="molecule type" value="Genomic_DNA"/>
</dbReference>
<feature type="signal peptide" evidence="1">
    <location>
        <begin position="1"/>
        <end position="21"/>
    </location>
</feature>
<feature type="chain" id="PRO_5027048038" description="Lipoprotein" evidence="1">
    <location>
        <begin position="22"/>
        <end position="182"/>
    </location>
</feature>
<organism evidence="2 3">
    <name type="scientific">Polynucleobacter tropicus</name>
    <dbReference type="NCBI Taxonomy" id="1743174"/>
    <lineage>
        <taxon>Bacteria</taxon>
        <taxon>Pseudomonadati</taxon>
        <taxon>Pseudomonadota</taxon>
        <taxon>Betaproteobacteria</taxon>
        <taxon>Burkholderiales</taxon>
        <taxon>Burkholderiaceae</taxon>
        <taxon>Polynucleobacter</taxon>
    </lineage>
</organism>
<accession>A0A6M9PZI5</accession>
<evidence type="ECO:0008006" key="4">
    <source>
        <dbReference type="Google" id="ProtNLM"/>
    </source>
</evidence>
<sequence>MYRLAQLVLLTSIALGLSACANNDKKISSWEVNDVYQSTTVTPNPATGGKTYLGPSINTMDEANTYEMFNLRTAETQQGMKTYELQVHLTYFNQVRDYNSASLINGPASNFKVVSKEAGLCESRGCMFKELLSIKVTDAFLKQNMKNGFELKVGSKAGVTTVVYIPPQYIQGYLKAVDGVAY</sequence>
<name>A0A6M9PZI5_9BURK</name>
<evidence type="ECO:0000256" key="1">
    <source>
        <dbReference type="SAM" id="SignalP"/>
    </source>
</evidence>
<keyword evidence="3" id="KW-1185">Reference proteome</keyword>
<proteinExistence type="predicted"/>
<reference evidence="2 3" key="1">
    <citation type="submission" date="2018-04" db="EMBL/GenBank/DDBJ databases">
        <title>Polynucleobacter sp. UH21B genome.</title>
        <authorList>
            <person name="Hahn M.W."/>
        </authorList>
    </citation>
    <scope>NUCLEOTIDE SEQUENCE [LARGE SCALE GENOMIC DNA]</scope>
    <source>
        <strain evidence="2 3">MWH-UH21B</strain>
    </source>
</reference>
<evidence type="ECO:0000313" key="3">
    <source>
        <dbReference type="Proteomes" id="UP000503312"/>
    </source>
</evidence>